<reference evidence="2" key="1">
    <citation type="submission" date="2017-06" db="EMBL/GenBank/DDBJ databases">
        <title>Capnocytophaga spp. assemblies.</title>
        <authorList>
            <person name="Gulvik C.A."/>
        </authorList>
    </citation>
    <scope>NUCLEOTIDE SEQUENCE [LARGE SCALE GENOMIC DNA]</scope>
    <source>
        <strain evidence="2">H1496</strain>
    </source>
</reference>
<dbReference type="Proteomes" id="UP000217250">
    <property type="component" value="Chromosome"/>
</dbReference>
<evidence type="ECO:0000313" key="1">
    <source>
        <dbReference type="EMBL" id="ATA88153.1"/>
    </source>
</evidence>
<gene>
    <name evidence="1" type="ORF">CGC50_05530</name>
</gene>
<dbReference type="AlphaFoldDB" id="A0A250FSR4"/>
<dbReference type="RefSeq" id="WP_095911295.1">
    <property type="nucleotide sequence ID" value="NZ_CP022386.1"/>
</dbReference>
<accession>A0A250FSR4</accession>
<protein>
    <submittedName>
        <fullName evidence="1">Uncharacterized protein</fullName>
    </submittedName>
</protein>
<organism evidence="1 2">
    <name type="scientific">Capnocytophaga gingivalis</name>
    <dbReference type="NCBI Taxonomy" id="1017"/>
    <lineage>
        <taxon>Bacteria</taxon>
        <taxon>Pseudomonadati</taxon>
        <taxon>Bacteroidota</taxon>
        <taxon>Flavobacteriia</taxon>
        <taxon>Flavobacteriales</taxon>
        <taxon>Flavobacteriaceae</taxon>
        <taxon>Capnocytophaga</taxon>
    </lineage>
</organism>
<dbReference type="OrthoDB" id="1093417at2"/>
<evidence type="ECO:0000313" key="2">
    <source>
        <dbReference type="Proteomes" id="UP000217250"/>
    </source>
</evidence>
<proteinExistence type="predicted"/>
<dbReference type="EMBL" id="CP022386">
    <property type="protein sequence ID" value="ATA88153.1"/>
    <property type="molecule type" value="Genomic_DNA"/>
</dbReference>
<sequence>MLYPHYLFLLTPSLSQQRADGTWMASTLSRSFACRCLQEANSKGQEVPLANSLYHHVQTANASFRRFAYVVYLPRDAPHIAEGSLILITNDPEGNNPRSCSIVQKYDQGQLHNRIFL</sequence>
<dbReference type="GeneID" id="84808023"/>
<dbReference type="KEGG" id="cgh:CGC50_05530"/>
<name>A0A250FSR4_9FLAO</name>